<dbReference type="AlphaFoldDB" id="A0A839U1T4"/>
<comment type="caution">
    <text evidence="3">The sequence shown here is derived from an EMBL/GenBank/DDBJ whole genome shotgun (WGS) entry which is preliminary data.</text>
</comment>
<evidence type="ECO:0000313" key="4">
    <source>
        <dbReference type="Proteomes" id="UP000554520"/>
    </source>
</evidence>
<dbReference type="RefSeq" id="WP_246410868.1">
    <property type="nucleotide sequence ID" value="NZ_JACHXN010000003.1"/>
</dbReference>
<evidence type="ECO:0000313" key="3">
    <source>
        <dbReference type="EMBL" id="MBB3144926.1"/>
    </source>
</evidence>
<organism evidence="3 4">
    <name type="scientific">Phyllobacterium trifolii</name>
    <dbReference type="NCBI Taxonomy" id="300193"/>
    <lineage>
        <taxon>Bacteria</taxon>
        <taxon>Pseudomonadati</taxon>
        <taxon>Pseudomonadota</taxon>
        <taxon>Alphaproteobacteria</taxon>
        <taxon>Hyphomicrobiales</taxon>
        <taxon>Phyllobacteriaceae</taxon>
        <taxon>Phyllobacterium</taxon>
    </lineage>
</organism>
<gene>
    <name evidence="3" type="ORF">FHS21_001327</name>
</gene>
<sequence length="464" mass="52622">MNAITRVTNAVARRMDVMFPGFFAQVKHNHYADFGYPTDLNFKQLYDMYMRNGIAHAGVEKTILKTWQDMPFLLEKERDGSEGKDTKETKLEKDIRTRFSDLRLWQHLAEADRRSLVGGYSGVILRLADSKTFQEPVDTVPGGPLGLVELIPAWEGQLQVSEWDTDERSENYGHPKMFQFSESSVDPSQKVQRQFQLHPDRVIIWSKDGTVHNRSLLEPGYNDLMTLEKISGAGGEGFWKNAKSSPVLQIDKEARLEDMAKAMGVPLDEIADRMDEQVGDWQKGFDKLLMLQGMEAKTLGITLPSPEHFFAIALQSFAASVPIPLKILVGSQSGERASTEDADEWAQTNMSRRNNQVIPNTMELINRLERFRILPEQDWHIDWTDLTESSMAEKIERAVKMADTNQKMKDGGELVFTPEEIRATVDMEPLSDEEKYRDDPTEEDSTAATTPPLPGKPAPKKETL</sequence>
<keyword evidence="4" id="KW-1185">Reference proteome</keyword>
<accession>A0A839U1T4</accession>
<dbReference type="Proteomes" id="UP000554520">
    <property type="component" value="Unassembled WGS sequence"/>
</dbReference>
<evidence type="ECO:0000259" key="2">
    <source>
        <dbReference type="Pfam" id="PF06381"/>
    </source>
</evidence>
<name>A0A839U1T4_9HYPH</name>
<evidence type="ECO:0000256" key="1">
    <source>
        <dbReference type="SAM" id="MobiDB-lite"/>
    </source>
</evidence>
<feature type="domain" description="Anti-CBASS protein Acb1-like N-terminal" evidence="2">
    <location>
        <begin position="44"/>
        <end position="406"/>
    </location>
</feature>
<proteinExistence type="predicted"/>
<dbReference type="InterPro" id="IPR024459">
    <property type="entry name" value="Acb1-like_N"/>
</dbReference>
<protein>
    <recommendedName>
        <fullName evidence="2">Anti-CBASS protein Acb1-like N-terminal domain-containing protein</fullName>
    </recommendedName>
</protein>
<dbReference type="Pfam" id="PF06381">
    <property type="entry name" value="Phage_portal_3"/>
    <property type="match status" value="1"/>
</dbReference>
<dbReference type="EMBL" id="JACHXN010000003">
    <property type="protein sequence ID" value="MBB3144926.1"/>
    <property type="molecule type" value="Genomic_DNA"/>
</dbReference>
<feature type="region of interest" description="Disordered" evidence="1">
    <location>
        <begin position="420"/>
        <end position="464"/>
    </location>
</feature>
<reference evidence="3 4" key="1">
    <citation type="submission" date="2020-08" db="EMBL/GenBank/DDBJ databases">
        <title>Genomic Encyclopedia of Type Strains, Phase III (KMG-III): the genomes of soil and plant-associated and newly described type strains.</title>
        <authorList>
            <person name="Whitman W."/>
        </authorList>
    </citation>
    <scope>NUCLEOTIDE SEQUENCE [LARGE SCALE GENOMIC DNA]</scope>
    <source>
        <strain evidence="3 4">CECT 7015</strain>
    </source>
</reference>